<evidence type="ECO:0000259" key="2">
    <source>
        <dbReference type="Pfam" id="PF20248"/>
    </source>
</evidence>
<dbReference type="EMBL" id="LN890655">
    <property type="protein sequence ID" value="CUS04287.2"/>
    <property type="molecule type" value="Genomic_DNA"/>
</dbReference>
<protein>
    <recommendedName>
        <fullName evidence="2">DUF6603 domain-containing protein</fullName>
    </recommendedName>
</protein>
<dbReference type="Proteomes" id="UP000215027">
    <property type="component" value="Chromosome I"/>
</dbReference>
<evidence type="ECO:0000256" key="1">
    <source>
        <dbReference type="SAM" id="MobiDB-lite"/>
    </source>
</evidence>
<organism evidence="3 4">
    <name type="scientific">Candidatus Promineifilum breve</name>
    <dbReference type="NCBI Taxonomy" id="1806508"/>
    <lineage>
        <taxon>Bacteria</taxon>
        <taxon>Bacillati</taxon>
        <taxon>Chloroflexota</taxon>
        <taxon>Ardenticatenia</taxon>
        <taxon>Candidatus Promineifilales</taxon>
        <taxon>Candidatus Promineifilaceae</taxon>
        <taxon>Candidatus Promineifilum</taxon>
    </lineage>
</organism>
<dbReference type="OrthoDB" id="535891at2"/>
<dbReference type="RefSeq" id="WP_095043659.1">
    <property type="nucleotide sequence ID" value="NZ_LN890655.1"/>
</dbReference>
<name>A0A170PHG5_9CHLR</name>
<feature type="compositionally biased region" description="Pro residues" evidence="1">
    <location>
        <begin position="566"/>
        <end position="595"/>
    </location>
</feature>
<sequence>MTTDQLTPEALQANLTQQGVDVSKISIQNNTLEISPPGVSVQKIGDFFRNTLGDIPELNSLLPASLPVGNVQLSHFKFTPTSDSGPYDVEITLSWPDLEWALIPGILALSHPEITIGVTGGSAYGDVAGDAQVEGVPLHLTLELPTTVLTASLPDTTPAPSAGKLLQGFQVTEPQGNGRAPAAIDLGVLSLEALSVLGNIEDSRLLLYLALGNIEFGPGDLTTQLTIDYIGGPNSQLSGQVWGQYDIHRKDSDDDTLFSIMLLAAYDGPGKSWKFEGGAAGADGDPVTISDLIEVFTDSADIPGIFNQVGISYLHLAYETGSGDFEFQCDVDVSDLFGAEATVAMIVDVHLHKVGQATGKSAQYAKTFSGRLLFTLADDMVLEFDLLFDQSPHGQATDTTFIAAYKNPSGGELNIGDLIGLVQPDIDVPLSIKLQDAFFIYDKRSGPPARGTYLFGLDIGSGIDLSALPLVGKLLDKDSGLTFGLQPLVALGTPDPATQIYFSQSDLTRLGGMIPGGGITLPAEDVKAQIGLGINIALGKDTSFHFNLPIKLNKQVQPAPTKTLPAAPPPIAATPPADNAPPPPLPTLPAPPPLNQPAQQAIATTNEPMSTSPATTGVTPAPAGSAASGIQWITIGKGFGPVQINRLGLQFEMARQMVWAYLDAGLSIGPLTFTLDGLGMGTPINTFAPEFRLLGIGIDYKAGPVEIGAAFLRTHVDEVLDANGQVVTPAYDEYSGLATIKTPTIGLSAVGSYSDLPEYKSLFIYAVLNAPLGGPAFFFVTGLAAGFGFNRAVKTPDITAVAQFPLVNLAVSGAGSGPPSGPGERTNYIHEILDQLRGSIYPMKGQYFLAAGIHFTSFELVDSFAMLLVSFGKHFEIDVLGLSTVVVPTPLPDGPAVTPVAEVQLALKAVFNPGDGFLSIEAQLTSNSFILDKNCHLTGGFAFYCWFGGPHQGDFVLSLGGFHPNFQKPDYYPTVPRLGLNWQVTPDLSIQGGIYFALTPHMVMAGGRLEALYQGGSLKAWFTLAADFLICWKPYHYDAHAMLDIGVEYTYHLFGTHHINVTVGADVHVWGPDFAGHAHIHLWCVTYDLDFGAATTPKLEPIDWATFRKSFLPEDTGKMVQLSVMAGLLRKEQVDAVEQHVINPRDFQLGVDLVVPYKALQIGARDVPLQSLRPVTVRGATQFAAFSEQPDGSYAPGPGEAPIATGAFGIAPMARSAGQLTSSLQLTAEMEDANGQWQPANELFSFRPVSKRVPRALWGETLQQDLNGERYVENVLSGLELIPATPPQPGETQWIAKQALQYSTSPVESGIGYESINAFTATALGADDSATGYIKAHLTDETTMTNRRQLLAALGFDYDRLGLDLRPSLADALVMEPQIGAFV</sequence>
<gene>
    <name evidence="3" type="ORF">CFX0092_A2409</name>
</gene>
<evidence type="ECO:0000313" key="4">
    <source>
        <dbReference type="Proteomes" id="UP000215027"/>
    </source>
</evidence>
<dbReference type="KEGG" id="pbf:CFX0092_A2409"/>
<proteinExistence type="predicted"/>
<dbReference type="Pfam" id="PF20248">
    <property type="entry name" value="DUF6603"/>
    <property type="match status" value="1"/>
</dbReference>
<keyword evidence="4" id="KW-1185">Reference proteome</keyword>
<reference evidence="3" key="1">
    <citation type="submission" date="2016-01" db="EMBL/GenBank/DDBJ databases">
        <authorList>
            <person name="Mcilroy J.S."/>
            <person name="Karst M S."/>
            <person name="Albertsen M."/>
        </authorList>
    </citation>
    <scope>NUCLEOTIDE SEQUENCE</scope>
    <source>
        <strain evidence="3">Cfx-K</strain>
    </source>
</reference>
<feature type="region of interest" description="Disordered" evidence="1">
    <location>
        <begin position="560"/>
        <end position="598"/>
    </location>
</feature>
<dbReference type="InterPro" id="IPR046538">
    <property type="entry name" value="DUF6603"/>
</dbReference>
<feature type="domain" description="DUF6603" evidence="2">
    <location>
        <begin position="636"/>
        <end position="1139"/>
    </location>
</feature>
<accession>A0A170PHG5</accession>
<evidence type="ECO:0000313" key="3">
    <source>
        <dbReference type="EMBL" id="CUS04287.2"/>
    </source>
</evidence>